<name>A0A371FER8_MUCPR</name>
<feature type="non-terminal residue" evidence="1">
    <location>
        <position position="235"/>
    </location>
</feature>
<sequence>MNQLLFIKEEGLVVFHTNISRAQPGLKVSQIDPIFGGLSAYGSFTAFNLFKDSNNAFEQPRTHFIPSKISLIHIRQKVWEILKDEALQQMPIYAKFLEDILVNKRNLNDHGTKIQLSLILDENTVKFDLFKTLFSTCITSIQRLTSSLHLYGRSKNTNLFFHMFFSVHYFYVFPKKTSMSFTRSKTSSSIKGNQPHDELSIMFPLICMPSKVLKENTQFRNFELQTYDTIKQAKQ</sequence>
<dbReference type="AlphaFoldDB" id="A0A371FER8"/>
<proteinExistence type="predicted"/>
<dbReference type="Proteomes" id="UP000257109">
    <property type="component" value="Unassembled WGS sequence"/>
</dbReference>
<reference evidence="1" key="1">
    <citation type="submission" date="2018-05" db="EMBL/GenBank/DDBJ databases">
        <title>Draft genome of Mucuna pruriens seed.</title>
        <authorList>
            <person name="Nnadi N.E."/>
            <person name="Vos R."/>
            <person name="Hasami M.H."/>
            <person name="Devisetty U.K."/>
            <person name="Aguiy J.C."/>
        </authorList>
    </citation>
    <scope>NUCLEOTIDE SEQUENCE [LARGE SCALE GENOMIC DNA]</scope>
    <source>
        <strain evidence="1">JCA_2017</strain>
    </source>
</reference>
<feature type="non-terminal residue" evidence="1">
    <location>
        <position position="1"/>
    </location>
</feature>
<evidence type="ECO:0000313" key="1">
    <source>
        <dbReference type="EMBL" id="RDX76785.1"/>
    </source>
</evidence>
<organism evidence="1 2">
    <name type="scientific">Mucuna pruriens</name>
    <name type="common">Velvet bean</name>
    <name type="synonym">Dolichos pruriens</name>
    <dbReference type="NCBI Taxonomy" id="157652"/>
    <lineage>
        <taxon>Eukaryota</taxon>
        <taxon>Viridiplantae</taxon>
        <taxon>Streptophyta</taxon>
        <taxon>Embryophyta</taxon>
        <taxon>Tracheophyta</taxon>
        <taxon>Spermatophyta</taxon>
        <taxon>Magnoliopsida</taxon>
        <taxon>eudicotyledons</taxon>
        <taxon>Gunneridae</taxon>
        <taxon>Pentapetalae</taxon>
        <taxon>rosids</taxon>
        <taxon>fabids</taxon>
        <taxon>Fabales</taxon>
        <taxon>Fabaceae</taxon>
        <taxon>Papilionoideae</taxon>
        <taxon>50 kb inversion clade</taxon>
        <taxon>NPAAA clade</taxon>
        <taxon>indigoferoid/millettioid clade</taxon>
        <taxon>Phaseoleae</taxon>
        <taxon>Mucuna</taxon>
    </lineage>
</organism>
<dbReference type="EMBL" id="QJKJ01009386">
    <property type="protein sequence ID" value="RDX76785.1"/>
    <property type="molecule type" value="Genomic_DNA"/>
</dbReference>
<accession>A0A371FER8</accession>
<comment type="caution">
    <text evidence="1">The sequence shown here is derived from an EMBL/GenBank/DDBJ whole genome shotgun (WGS) entry which is preliminary data.</text>
</comment>
<gene>
    <name evidence="1" type="ORF">CR513_43181</name>
</gene>
<protein>
    <submittedName>
        <fullName evidence="1">Uncharacterized protein</fullName>
    </submittedName>
</protein>
<evidence type="ECO:0000313" key="2">
    <source>
        <dbReference type="Proteomes" id="UP000257109"/>
    </source>
</evidence>
<keyword evidence="2" id="KW-1185">Reference proteome</keyword>